<dbReference type="AlphaFoldDB" id="A0A9P4I536"/>
<gene>
    <name evidence="2" type="ORF">K490DRAFT_53400</name>
</gene>
<evidence type="ECO:0000313" key="3">
    <source>
        <dbReference type="Proteomes" id="UP000799776"/>
    </source>
</evidence>
<feature type="region of interest" description="Disordered" evidence="1">
    <location>
        <begin position="203"/>
        <end position="227"/>
    </location>
</feature>
<feature type="region of interest" description="Disordered" evidence="1">
    <location>
        <begin position="125"/>
        <end position="174"/>
    </location>
</feature>
<accession>A0A9P4I536</accession>
<proteinExistence type="predicted"/>
<keyword evidence="3" id="KW-1185">Reference proteome</keyword>
<protein>
    <submittedName>
        <fullName evidence="2">Uncharacterized protein</fullName>
    </submittedName>
</protein>
<name>A0A9P4I536_9PEZI</name>
<dbReference type="Proteomes" id="UP000799776">
    <property type="component" value="Unassembled WGS sequence"/>
</dbReference>
<evidence type="ECO:0000313" key="2">
    <source>
        <dbReference type="EMBL" id="KAF2092267.1"/>
    </source>
</evidence>
<feature type="compositionally biased region" description="Polar residues" evidence="1">
    <location>
        <begin position="163"/>
        <end position="172"/>
    </location>
</feature>
<feature type="region of interest" description="Disordered" evidence="1">
    <location>
        <begin position="1"/>
        <end position="49"/>
    </location>
</feature>
<evidence type="ECO:0000256" key="1">
    <source>
        <dbReference type="SAM" id="MobiDB-lite"/>
    </source>
</evidence>
<feature type="compositionally biased region" description="Basic and acidic residues" evidence="1">
    <location>
        <begin position="125"/>
        <end position="138"/>
    </location>
</feature>
<feature type="region of interest" description="Disordered" evidence="1">
    <location>
        <begin position="591"/>
        <end position="618"/>
    </location>
</feature>
<reference evidence="2" key="1">
    <citation type="journal article" date="2020" name="Stud. Mycol.">
        <title>101 Dothideomycetes genomes: a test case for predicting lifestyles and emergence of pathogens.</title>
        <authorList>
            <person name="Haridas S."/>
            <person name="Albert R."/>
            <person name="Binder M."/>
            <person name="Bloem J."/>
            <person name="Labutti K."/>
            <person name="Salamov A."/>
            <person name="Andreopoulos B."/>
            <person name="Baker S."/>
            <person name="Barry K."/>
            <person name="Bills G."/>
            <person name="Bluhm B."/>
            <person name="Cannon C."/>
            <person name="Castanera R."/>
            <person name="Culley D."/>
            <person name="Daum C."/>
            <person name="Ezra D."/>
            <person name="Gonzalez J."/>
            <person name="Henrissat B."/>
            <person name="Kuo A."/>
            <person name="Liang C."/>
            <person name="Lipzen A."/>
            <person name="Lutzoni F."/>
            <person name="Magnuson J."/>
            <person name="Mondo S."/>
            <person name="Nolan M."/>
            <person name="Ohm R."/>
            <person name="Pangilinan J."/>
            <person name="Park H.-J."/>
            <person name="Ramirez L."/>
            <person name="Alfaro M."/>
            <person name="Sun H."/>
            <person name="Tritt A."/>
            <person name="Yoshinaga Y."/>
            <person name="Zwiers L.-H."/>
            <person name="Turgeon B."/>
            <person name="Goodwin S."/>
            <person name="Spatafora J."/>
            <person name="Crous P."/>
            <person name="Grigoriev I."/>
        </authorList>
    </citation>
    <scope>NUCLEOTIDE SEQUENCE</scope>
    <source>
        <strain evidence="2">CBS 121410</strain>
    </source>
</reference>
<comment type="caution">
    <text evidence="2">The sequence shown here is derived from an EMBL/GenBank/DDBJ whole genome shotgun (WGS) entry which is preliminary data.</text>
</comment>
<feature type="compositionally biased region" description="Low complexity" evidence="1">
    <location>
        <begin position="140"/>
        <end position="162"/>
    </location>
</feature>
<sequence length="618" mass="67347">MSKPKSSKTSGLHDALTQHAPTCIGKEKAMDHSSGTTQRNHPPTLIRFDPKNYGVREAMARQKKVQAQKTANPTSLPAKPAASPLLTTIHSNHLPPSITASISMEKPLKALRPFNPNAYGVREHMARKTTDQSKKESKFAPSSANSAAKLAASPLPAKPHSSQPSSSVTASISIEKPLNTLRPFNPNSYGVRDHMARKTTYQAQNQPKFAHRSANPAATKPAAVPRRTKPVPFPLAMLKVKPMAMTEIQKEAYVREATMAGVGDAPTVNTADKTVGIRFSKHAPQSVAVKITPARERMSEGVSGHSQVDRTAQNATVVLSTPSLPAQSIKTQAAIRSPTPLPKQPTSMATPVCAEADAYKSQAKQAKVQYSDLPAAALSRPRNTLEVAENVNDSKSQSPIPPLELAPGTGATSKEHNLPSESALPMTGTIQRAAPESRMANVCLCNKEVLDTSLQETNEDIDQEIKTLKRESQWYKKHAIWEQKQGQLIKAWIAEMQTKNAQLRAQLGGGPCGKRLAQNPKNNIQSSPESIAIPASSLQTELEKVREDHQIQAAIWLRNTDSHKKLADEHEECRHQNALLHVRVGLQKLSSSYPEQNHGGNQRSLSDWQQYAQKNGTQ</sequence>
<feature type="region of interest" description="Disordered" evidence="1">
    <location>
        <begin position="389"/>
        <end position="425"/>
    </location>
</feature>
<organism evidence="2 3">
    <name type="scientific">Saccharata proteae CBS 121410</name>
    <dbReference type="NCBI Taxonomy" id="1314787"/>
    <lineage>
        <taxon>Eukaryota</taxon>
        <taxon>Fungi</taxon>
        <taxon>Dikarya</taxon>
        <taxon>Ascomycota</taxon>
        <taxon>Pezizomycotina</taxon>
        <taxon>Dothideomycetes</taxon>
        <taxon>Dothideomycetes incertae sedis</taxon>
        <taxon>Botryosphaeriales</taxon>
        <taxon>Saccharataceae</taxon>
        <taxon>Saccharata</taxon>
    </lineage>
</organism>
<dbReference type="EMBL" id="ML978711">
    <property type="protein sequence ID" value="KAF2092267.1"/>
    <property type="molecule type" value="Genomic_DNA"/>
</dbReference>